<dbReference type="EMBL" id="JFBS01000001">
    <property type="protein sequence ID" value="EXG77765.1"/>
    <property type="molecule type" value="Genomic_DNA"/>
</dbReference>
<dbReference type="Proteomes" id="UP000243438">
    <property type="component" value="Unassembled WGS sequence"/>
</dbReference>
<evidence type="ECO:0000313" key="1">
    <source>
        <dbReference type="EMBL" id="EXG77765.1"/>
    </source>
</evidence>
<proteinExistence type="predicted"/>
<gene>
    <name evidence="1" type="ORF">XylorDRAFT_0110</name>
</gene>
<keyword evidence="2" id="KW-1185">Reference proteome</keyword>
<evidence type="ECO:0000313" key="2">
    <source>
        <dbReference type="Proteomes" id="UP000243438"/>
    </source>
</evidence>
<sequence length="32" mass="3465">MSILVFTGLTFVAFVLATLLGIAIDLKVEGRR</sequence>
<comment type="caution">
    <text evidence="1">The sequence shown here is derived from an EMBL/GenBank/DDBJ whole genome shotgun (WGS) entry which is preliminary data.</text>
</comment>
<reference evidence="1" key="1">
    <citation type="submission" date="2013-07" db="EMBL/GenBank/DDBJ databases">
        <authorList>
            <consortium name="DOE Joint Genome Institute"/>
            <person name="Anderson I."/>
            <person name="Huntemann M."/>
            <person name="Han J."/>
            <person name="Chen A."/>
            <person name="Kyrpides N."/>
            <person name="Mavromatis K."/>
            <person name="Markowitz V."/>
            <person name="Palaniappan K."/>
            <person name="Ivanova N."/>
            <person name="Schaumberg A."/>
            <person name="Pati A."/>
            <person name="Liolios K."/>
            <person name="Nordberg H.P."/>
            <person name="Cantor M.N."/>
            <person name="Hua S.X."/>
            <person name="Woyke T."/>
        </authorList>
    </citation>
    <scope>NUCLEOTIDE SEQUENCE [LARGE SCALE GENOMIC DNA]</scope>
    <source>
        <strain evidence="1">DSM 17970</strain>
    </source>
</reference>
<protein>
    <submittedName>
        <fullName evidence="1">Uncharacterized protein</fullName>
    </submittedName>
</protein>
<organism evidence="1 2">
    <name type="scientific">Xylanibacter oryzae DSM 17970</name>
    <dbReference type="NCBI Taxonomy" id="915438"/>
    <lineage>
        <taxon>Bacteria</taxon>
        <taxon>Pseudomonadati</taxon>
        <taxon>Bacteroidota</taxon>
        <taxon>Bacteroidia</taxon>
        <taxon>Bacteroidales</taxon>
        <taxon>Prevotellaceae</taxon>
        <taxon>Xylanibacter</taxon>
    </lineage>
</organism>
<accession>A0ABP3BCX5</accession>
<name>A0ABP3BCX5_9BACT</name>